<gene>
    <name evidence="2" type="ORF">N2K84_04665</name>
</gene>
<keyword evidence="3" id="KW-1185">Reference proteome</keyword>
<keyword evidence="1" id="KW-0732">Signal</keyword>
<dbReference type="RefSeq" id="WP_282590618.1">
    <property type="nucleotide sequence ID" value="NZ_JAPAAF010000004.1"/>
</dbReference>
<dbReference type="EMBL" id="JAPAAF010000004">
    <property type="protein sequence ID" value="MCW0482013.1"/>
    <property type="molecule type" value="Genomic_DNA"/>
</dbReference>
<evidence type="ECO:0000256" key="1">
    <source>
        <dbReference type="SAM" id="SignalP"/>
    </source>
</evidence>
<evidence type="ECO:0000313" key="3">
    <source>
        <dbReference type="Proteomes" id="UP001163821"/>
    </source>
</evidence>
<reference evidence="2" key="1">
    <citation type="submission" date="2022-10" db="EMBL/GenBank/DDBJ databases">
        <title>Gaoshiqiia sediminis gen. nov., sp. nov., isolated from coastal sediment.</title>
        <authorList>
            <person name="Yu W.X."/>
            <person name="Mu D.S."/>
            <person name="Du J.Z."/>
            <person name="Liang Y.Q."/>
        </authorList>
    </citation>
    <scope>NUCLEOTIDE SEQUENCE</scope>
    <source>
        <strain evidence="2">A06</strain>
    </source>
</reference>
<sequence>MKRKLLILIAAIAMIAFRNTEANAQVVVPEKPVPPNVQMQTPPKPSSAHVLIPGHWVWSRKQKVYLWVVSTWIPEKEGHKWVSGYWKELPKGWKWVPGHWEKIDKRRYFFKL</sequence>
<comment type="caution">
    <text evidence="2">The sequence shown here is derived from an EMBL/GenBank/DDBJ whole genome shotgun (WGS) entry which is preliminary data.</text>
</comment>
<protein>
    <recommendedName>
        <fullName evidence="4">YXWGXW repeat-containing protein</fullName>
    </recommendedName>
</protein>
<name>A0AA42C4Q2_9BACT</name>
<feature type="signal peptide" evidence="1">
    <location>
        <begin position="1"/>
        <end position="24"/>
    </location>
</feature>
<feature type="chain" id="PRO_5041323061" description="YXWGXW repeat-containing protein" evidence="1">
    <location>
        <begin position="25"/>
        <end position="112"/>
    </location>
</feature>
<dbReference type="AlphaFoldDB" id="A0AA42C4Q2"/>
<dbReference type="Proteomes" id="UP001163821">
    <property type="component" value="Unassembled WGS sequence"/>
</dbReference>
<proteinExistence type="predicted"/>
<organism evidence="2 3">
    <name type="scientific">Gaoshiqia sediminis</name>
    <dbReference type="NCBI Taxonomy" id="2986998"/>
    <lineage>
        <taxon>Bacteria</taxon>
        <taxon>Pseudomonadati</taxon>
        <taxon>Bacteroidota</taxon>
        <taxon>Bacteroidia</taxon>
        <taxon>Marinilabiliales</taxon>
        <taxon>Prolixibacteraceae</taxon>
        <taxon>Gaoshiqia</taxon>
    </lineage>
</organism>
<evidence type="ECO:0000313" key="2">
    <source>
        <dbReference type="EMBL" id="MCW0482013.1"/>
    </source>
</evidence>
<evidence type="ECO:0008006" key="4">
    <source>
        <dbReference type="Google" id="ProtNLM"/>
    </source>
</evidence>
<accession>A0AA42C4Q2</accession>